<name>A0A0L0UK09_9BASI</name>
<dbReference type="AlphaFoldDB" id="A0A0L0UK09"/>
<accession>A0A0L0UK09</accession>
<comment type="caution">
    <text evidence="1">The sequence shown here is derived from an EMBL/GenBank/DDBJ whole genome shotgun (WGS) entry which is preliminary data.</text>
</comment>
<evidence type="ECO:0000313" key="2">
    <source>
        <dbReference type="Proteomes" id="UP000054564"/>
    </source>
</evidence>
<dbReference type="EMBL" id="AJIL01005468">
    <property type="protein sequence ID" value="KNE87417.1"/>
    <property type="molecule type" value="Genomic_DNA"/>
</dbReference>
<sequence>AADDKRNESTWKGCDDTGLMGLCCRHDAAIYMGNIFKSGEQRCLPVTMINELLTQCEADRPIGILYDIGCSLDKYMGALTWRISYRPFFANRENFLRNTVLACPLAHQYSTLTYTIGSANFNITHDSMMAGAFPTAKAWNV</sequence>
<feature type="non-terminal residue" evidence="1">
    <location>
        <position position="1"/>
    </location>
</feature>
<keyword evidence="2" id="KW-1185">Reference proteome</keyword>
<dbReference type="InterPro" id="IPR040521">
    <property type="entry name" value="KDZ"/>
</dbReference>
<protein>
    <submittedName>
        <fullName evidence="1">Uncharacterized protein</fullName>
    </submittedName>
</protein>
<dbReference type="STRING" id="1165861.A0A0L0UK09"/>
<evidence type="ECO:0000313" key="1">
    <source>
        <dbReference type="EMBL" id="KNE87417.1"/>
    </source>
</evidence>
<proteinExistence type="predicted"/>
<reference evidence="2" key="1">
    <citation type="submission" date="2014-03" db="EMBL/GenBank/DDBJ databases">
        <title>The Genome Sequence of Puccinia striiformis f. sp. tritici PST-78.</title>
        <authorList>
            <consortium name="The Broad Institute Genome Sequencing Platform"/>
            <person name="Cuomo C."/>
            <person name="Hulbert S."/>
            <person name="Chen X."/>
            <person name="Walker B."/>
            <person name="Young S.K."/>
            <person name="Zeng Q."/>
            <person name="Gargeya S."/>
            <person name="Fitzgerald M."/>
            <person name="Haas B."/>
            <person name="Abouelleil A."/>
            <person name="Alvarado L."/>
            <person name="Arachchi H.M."/>
            <person name="Berlin A.M."/>
            <person name="Chapman S.B."/>
            <person name="Goldberg J."/>
            <person name="Griggs A."/>
            <person name="Gujja S."/>
            <person name="Hansen M."/>
            <person name="Howarth C."/>
            <person name="Imamovic A."/>
            <person name="Larimer J."/>
            <person name="McCowan C."/>
            <person name="Montmayeur A."/>
            <person name="Murphy C."/>
            <person name="Neiman D."/>
            <person name="Pearson M."/>
            <person name="Priest M."/>
            <person name="Roberts A."/>
            <person name="Saif S."/>
            <person name="Shea T."/>
            <person name="Sisk P."/>
            <person name="Sykes S."/>
            <person name="Wortman J."/>
            <person name="Nusbaum C."/>
            <person name="Birren B."/>
        </authorList>
    </citation>
    <scope>NUCLEOTIDE SEQUENCE [LARGE SCALE GENOMIC DNA]</scope>
    <source>
        <strain evidence="2">race PST-78</strain>
    </source>
</reference>
<dbReference type="PANTHER" id="PTHR33096">
    <property type="entry name" value="CXC2 DOMAIN-CONTAINING PROTEIN"/>
    <property type="match status" value="1"/>
</dbReference>
<dbReference type="PANTHER" id="PTHR33096:SF1">
    <property type="entry name" value="CXC1-LIKE CYSTEINE CLUSTER ASSOCIATED WITH KDZ TRANSPOSASES DOMAIN-CONTAINING PROTEIN"/>
    <property type="match status" value="1"/>
</dbReference>
<dbReference type="Pfam" id="PF18758">
    <property type="entry name" value="KDZ"/>
    <property type="match status" value="1"/>
</dbReference>
<dbReference type="OrthoDB" id="2506007at2759"/>
<dbReference type="Proteomes" id="UP000054564">
    <property type="component" value="Unassembled WGS sequence"/>
</dbReference>
<organism evidence="1 2">
    <name type="scientific">Puccinia striiformis f. sp. tritici PST-78</name>
    <dbReference type="NCBI Taxonomy" id="1165861"/>
    <lineage>
        <taxon>Eukaryota</taxon>
        <taxon>Fungi</taxon>
        <taxon>Dikarya</taxon>
        <taxon>Basidiomycota</taxon>
        <taxon>Pucciniomycotina</taxon>
        <taxon>Pucciniomycetes</taxon>
        <taxon>Pucciniales</taxon>
        <taxon>Pucciniaceae</taxon>
        <taxon>Puccinia</taxon>
    </lineage>
</organism>
<gene>
    <name evidence="1" type="ORF">PSTG_19198</name>
</gene>